<dbReference type="GO" id="GO:0019509">
    <property type="term" value="P:L-methionine salvage from methylthioadenosine"/>
    <property type="evidence" value="ECO:0007669"/>
    <property type="project" value="UniProtKB-UniRule"/>
</dbReference>
<evidence type="ECO:0000256" key="3">
    <source>
        <dbReference type="ARBA" id="ARBA00022833"/>
    </source>
</evidence>
<reference evidence="8" key="1">
    <citation type="submission" date="2021-09" db="EMBL/GenBank/DDBJ databases">
        <title>Genome analysis of Fictibacillus sp. KIGAM418 isolated from marine sediment.</title>
        <authorList>
            <person name="Seo M.-J."/>
            <person name="Cho E.-S."/>
            <person name="Hwang C.Y."/>
        </authorList>
    </citation>
    <scope>NUCLEOTIDE SEQUENCE</scope>
    <source>
        <strain evidence="8">KIGAM418</strain>
    </source>
</reference>
<dbReference type="EMBL" id="JAIWJX010000002">
    <property type="protein sequence ID" value="MCK6256689.1"/>
    <property type="molecule type" value="Genomic_DNA"/>
</dbReference>
<dbReference type="InterPro" id="IPR036409">
    <property type="entry name" value="Aldolase_II/adducin_N_sf"/>
</dbReference>
<protein>
    <recommendedName>
        <fullName evidence="6">Methylthioribulose-1-phosphate dehydratase</fullName>
        <shortName evidence="6">MTRu-1-P dehydratase</shortName>
        <ecNumber evidence="6">4.2.1.109</ecNumber>
    </recommendedName>
</protein>
<evidence type="ECO:0000256" key="4">
    <source>
        <dbReference type="ARBA" id="ARBA00023167"/>
    </source>
</evidence>
<feature type="binding site" evidence="6">
    <location>
        <position position="97"/>
    </location>
    <ligand>
        <name>Zn(2+)</name>
        <dbReference type="ChEBI" id="CHEBI:29105"/>
    </ligand>
</feature>
<keyword evidence="2 6" id="KW-0479">Metal-binding</keyword>
<dbReference type="PANTHER" id="PTHR10640:SF7">
    <property type="entry name" value="METHYLTHIORIBULOSE-1-PHOSPHATE DEHYDRATASE"/>
    <property type="match status" value="1"/>
</dbReference>
<feature type="domain" description="Class II aldolase/adducin N-terminal" evidence="7">
    <location>
        <begin position="9"/>
        <end position="197"/>
    </location>
</feature>
<comment type="function">
    <text evidence="6">Catalyzes the dehydration of methylthioribulose-1-phosphate (MTRu-1-P) into 2,3-diketo-5-methylthiopentyl-1-phosphate (DK-MTP-1-P).</text>
</comment>
<keyword evidence="4 6" id="KW-0486">Methionine biosynthesis</keyword>
<dbReference type="NCBIfam" id="NF005244">
    <property type="entry name" value="PRK06754.1"/>
    <property type="match status" value="1"/>
</dbReference>
<evidence type="ECO:0000256" key="5">
    <source>
        <dbReference type="ARBA" id="ARBA00023239"/>
    </source>
</evidence>
<dbReference type="GO" id="GO:0005737">
    <property type="term" value="C:cytoplasm"/>
    <property type="evidence" value="ECO:0007669"/>
    <property type="project" value="UniProtKB-UniRule"/>
</dbReference>
<gene>
    <name evidence="6" type="primary">mtnB</name>
    <name evidence="8" type="ORF">LCY76_08785</name>
</gene>
<keyword evidence="1 6" id="KW-0028">Amino-acid biosynthesis</keyword>
<comment type="caution">
    <text evidence="8">The sequence shown here is derived from an EMBL/GenBank/DDBJ whole genome shotgun (WGS) entry which is preliminary data.</text>
</comment>
<comment type="similarity">
    <text evidence="6">Belongs to the aldolase class II family. MtnB subfamily.</text>
</comment>
<keyword evidence="9" id="KW-1185">Reference proteome</keyword>
<organism evidence="8 9">
    <name type="scientific">Fictibacillus marinisediminis</name>
    <dbReference type="NCBI Taxonomy" id="2878389"/>
    <lineage>
        <taxon>Bacteria</taxon>
        <taxon>Bacillati</taxon>
        <taxon>Bacillota</taxon>
        <taxon>Bacilli</taxon>
        <taxon>Bacillales</taxon>
        <taxon>Fictibacillaceae</taxon>
        <taxon>Fictibacillus</taxon>
    </lineage>
</organism>
<dbReference type="InterPro" id="IPR001303">
    <property type="entry name" value="Aldolase_II/adducin_N"/>
</dbReference>
<comment type="cofactor">
    <cofactor evidence="6">
        <name>Zn(2+)</name>
        <dbReference type="ChEBI" id="CHEBI:29105"/>
    </cofactor>
    <text evidence="6">Binds 1 zinc ion per subunit.</text>
</comment>
<sequence>MSTLDALWTELADIKDELAQRDWFPGTSGNLSIKVSDQPLTFLVTASGKDKRRRTTEDFLLVDSEGNAVDPTHLRASAETGLHSKVYQLTDAGCCLHVHTVDNNVISELYAGEGQVTFKGQELIKAFNIWEEEGSITVPIIENYADLKILAESFGKAIGPDTRAVLIRNHGITVWGKSGFEAKRHLEAIEFLFSYHIKMKSLMQFHGGQPSLI</sequence>
<dbReference type="SMART" id="SM01007">
    <property type="entry name" value="Aldolase_II"/>
    <property type="match status" value="1"/>
</dbReference>
<accession>A0A9X2BC78</accession>
<dbReference type="NCBIfam" id="TIGR03328">
    <property type="entry name" value="salvage_mtnB"/>
    <property type="match status" value="1"/>
</dbReference>
<dbReference type="HAMAP" id="MF_01677">
    <property type="entry name" value="Salvage_MtnB"/>
    <property type="match status" value="1"/>
</dbReference>
<dbReference type="EC" id="4.2.1.109" evidence="6"/>
<evidence type="ECO:0000259" key="7">
    <source>
        <dbReference type="SMART" id="SM01007"/>
    </source>
</evidence>
<dbReference type="RefSeq" id="WP_248252322.1">
    <property type="nucleotide sequence ID" value="NZ_JAIWJX010000002.1"/>
</dbReference>
<evidence type="ECO:0000256" key="6">
    <source>
        <dbReference type="HAMAP-Rule" id="MF_01677"/>
    </source>
</evidence>
<dbReference type="Pfam" id="PF00596">
    <property type="entry name" value="Aldolase_II"/>
    <property type="match status" value="1"/>
</dbReference>
<dbReference type="InterPro" id="IPR017714">
    <property type="entry name" value="MethylthioRu-1-P_deHdtase_MtnB"/>
</dbReference>
<name>A0A9X2BC78_9BACL</name>
<dbReference type="PANTHER" id="PTHR10640">
    <property type="entry name" value="METHYLTHIORIBULOSE-1-PHOSPHATE DEHYDRATASE"/>
    <property type="match status" value="1"/>
</dbReference>
<evidence type="ECO:0000313" key="9">
    <source>
        <dbReference type="Proteomes" id="UP001139011"/>
    </source>
</evidence>
<dbReference type="SUPFAM" id="SSF53639">
    <property type="entry name" value="AraD/HMP-PK domain-like"/>
    <property type="match status" value="1"/>
</dbReference>
<proteinExistence type="inferred from homology"/>
<dbReference type="Proteomes" id="UP001139011">
    <property type="component" value="Unassembled WGS sequence"/>
</dbReference>
<feature type="binding site" evidence="6">
    <location>
        <position position="99"/>
    </location>
    <ligand>
        <name>Zn(2+)</name>
        <dbReference type="ChEBI" id="CHEBI:29105"/>
    </ligand>
</feature>
<dbReference type="Gene3D" id="3.40.225.10">
    <property type="entry name" value="Class II aldolase/adducin N-terminal domain"/>
    <property type="match status" value="1"/>
</dbReference>
<dbReference type="GO" id="GO:0008270">
    <property type="term" value="F:zinc ion binding"/>
    <property type="evidence" value="ECO:0007669"/>
    <property type="project" value="UniProtKB-UniRule"/>
</dbReference>
<dbReference type="AlphaFoldDB" id="A0A9X2BC78"/>
<keyword evidence="5 6" id="KW-0456">Lyase</keyword>
<comment type="catalytic activity">
    <reaction evidence="6">
        <text>5-(methylsulfanyl)-D-ribulose 1-phosphate = 5-methylsulfanyl-2,3-dioxopentyl phosphate + H2O</text>
        <dbReference type="Rhea" id="RHEA:15549"/>
        <dbReference type="ChEBI" id="CHEBI:15377"/>
        <dbReference type="ChEBI" id="CHEBI:58548"/>
        <dbReference type="ChEBI" id="CHEBI:58828"/>
        <dbReference type="EC" id="4.2.1.109"/>
    </reaction>
</comment>
<keyword evidence="3 6" id="KW-0862">Zinc</keyword>
<evidence type="ECO:0000256" key="2">
    <source>
        <dbReference type="ARBA" id="ARBA00022723"/>
    </source>
</evidence>
<dbReference type="GO" id="GO:0046570">
    <property type="term" value="F:methylthioribulose 1-phosphate dehydratase activity"/>
    <property type="evidence" value="ECO:0007669"/>
    <property type="project" value="UniProtKB-UniRule"/>
</dbReference>
<evidence type="ECO:0000313" key="8">
    <source>
        <dbReference type="EMBL" id="MCK6256689.1"/>
    </source>
</evidence>
<evidence type="ECO:0000256" key="1">
    <source>
        <dbReference type="ARBA" id="ARBA00022605"/>
    </source>
</evidence>
<comment type="pathway">
    <text evidence="6">Amino-acid biosynthesis; L-methionine biosynthesis via salvage pathway; L-methionine from S-methyl-5-thio-alpha-D-ribose 1-phosphate: step 2/6.</text>
</comment>